<dbReference type="KEGG" id="cvc:BKX93_21855"/>
<dbReference type="GO" id="GO:0005886">
    <property type="term" value="C:plasma membrane"/>
    <property type="evidence" value="ECO:0007669"/>
    <property type="project" value="UniProtKB-SubCell"/>
</dbReference>
<dbReference type="PANTHER" id="PTHR42920">
    <property type="entry name" value="OS03G0707200 PROTEIN-RELATED"/>
    <property type="match status" value="1"/>
</dbReference>
<evidence type="ECO:0000256" key="3">
    <source>
        <dbReference type="ARBA" id="ARBA00022692"/>
    </source>
</evidence>
<dbReference type="STRING" id="1108595.BKX93_21855"/>
<evidence type="ECO:0000256" key="5">
    <source>
        <dbReference type="ARBA" id="ARBA00023136"/>
    </source>
</evidence>
<feature type="transmembrane region" description="Helical" evidence="6">
    <location>
        <begin position="185"/>
        <end position="205"/>
    </location>
</feature>
<gene>
    <name evidence="8" type="ORF">BKX93_21855</name>
</gene>
<evidence type="ECO:0000313" key="8">
    <source>
        <dbReference type="EMBL" id="AOZ52387.1"/>
    </source>
</evidence>
<keyword evidence="5 6" id="KW-0472">Membrane</keyword>
<evidence type="ECO:0000313" key="9">
    <source>
        <dbReference type="Proteomes" id="UP000178776"/>
    </source>
</evidence>
<dbReference type="SUPFAM" id="SSF103481">
    <property type="entry name" value="Multidrug resistance efflux transporter EmrE"/>
    <property type="match status" value="1"/>
</dbReference>
<accession>A0A1D9LM99</accession>
<dbReference type="InterPro" id="IPR037185">
    <property type="entry name" value="EmrE-like"/>
</dbReference>
<feature type="transmembrane region" description="Helical" evidence="6">
    <location>
        <begin position="211"/>
        <end position="229"/>
    </location>
</feature>
<dbReference type="EMBL" id="CP017707">
    <property type="protein sequence ID" value="AOZ52387.1"/>
    <property type="molecule type" value="Genomic_DNA"/>
</dbReference>
<feature type="transmembrane region" description="Helical" evidence="6">
    <location>
        <begin position="156"/>
        <end position="173"/>
    </location>
</feature>
<feature type="transmembrane region" description="Helical" evidence="6">
    <location>
        <begin position="21"/>
        <end position="41"/>
    </location>
</feature>
<dbReference type="Pfam" id="PF00892">
    <property type="entry name" value="EamA"/>
    <property type="match status" value="1"/>
</dbReference>
<evidence type="ECO:0000256" key="4">
    <source>
        <dbReference type="ARBA" id="ARBA00022989"/>
    </source>
</evidence>
<keyword evidence="4 6" id="KW-1133">Transmembrane helix</keyword>
<organism evidence="8 9">
    <name type="scientific">Chromobacterium vaccinii</name>
    <dbReference type="NCBI Taxonomy" id="1108595"/>
    <lineage>
        <taxon>Bacteria</taxon>
        <taxon>Pseudomonadati</taxon>
        <taxon>Pseudomonadota</taxon>
        <taxon>Betaproteobacteria</taxon>
        <taxon>Neisseriales</taxon>
        <taxon>Chromobacteriaceae</taxon>
        <taxon>Chromobacterium</taxon>
    </lineage>
</organism>
<comment type="subcellular location">
    <subcellularLocation>
        <location evidence="1">Cell membrane</location>
        <topology evidence="1">Multi-pass membrane protein</topology>
    </subcellularLocation>
</comment>
<evidence type="ECO:0000256" key="6">
    <source>
        <dbReference type="SAM" id="Phobius"/>
    </source>
</evidence>
<protein>
    <recommendedName>
        <fullName evidence="7">EamA domain-containing protein</fullName>
    </recommendedName>
</protein>
<dbReference type="PANTHER" id="PTHR42920:SF5">
    <property type="entry name" value="EAMA DOMAIN-CONTAINING PROTEIN"/>
    <property type="match status" value="1"/>
</dbReference>
<dbReference type="Proteomes" id="UP000178776">
    <property type="component" value="Chromosome"/>
</dbReference>
<feature type="transmembrane region" description="Helical" evidence="6">
    <location>
        <begin position="77"/>
        <end position="99"/>
    </location>
</feature>
<feature type="transmembrane region" description="Helical" evidence="6">
    <location>
        <begin position="47"/>
        <end position="65"/>
    </location>
</feature>
<dbReference type="InterPro" id="IPR051258">
    <property type="entry name" value="Diverse_Substrate_Transporter"/>
</dbReference>
<dbReference type="InterPro" id="IPR000620">
    <property type="entry name" value="EamA_dom"/>
</dbReference>
<reference evidence="8 9" key="1">
    <citation type="submission" date="2016-10" db="EMBL/GenBank/DDBJ databases">
        <title>Chromobacterium muskegensis sp. nov., an insecticidal bacterium isolated from Sphagnum bogs.</title>
        <authorList>
            <person name="Sparks M.E."/>
            <person name="Blackburn M.B."/>
            <person name="Gundersen-Rindal D.E."/>
            <person name="Mitchell A."/>
            <person name="Farrar R."/>
            <person name="Kuhar D."/>
        </authorList>
    </citation>
    <scope>NUCLEOTIDE SEQUENCE [LARGE SCALE GENOMIC DNA]</scope>
    <source>
        <strain evidence="8 9">21-1</strain>
    </source>
</reference>
<evidence type="ECO:0000259" key="7">
    <source>
        <dbReference type="Pfam" id="PF00892"/>
    </source>
</evidence>
<evidence type="ECO:0000256" key="2">
    <source>
        <dbReference type="ARBA" id="ARBA00022475"/>
    </source>
</evidence>
<keyword evidence="3 6" id="KW-0812">Transmembrane</keyword>
<evidence type="ECO:0000256" key="1">
    <source>
        <dbReference type="ARBA" id="ARBA00004651"/>
    </source>
</evidence>
<feature type="domain" description="EamA" evidence="7">
    <location>
        <begin position="155"/>
        <end position="281"/>
    </location>
</feature>
<feature type="transmembrane region" description="Helical" evidence="6">
    <location>
        <begin position="241"/>
        <end position="262"/>
    </location>
</feature>
<keyword evidence="2" id="KW-1003">Cell membrane</keyword>
<sequence length="287" mass="29244">MSSSPIEATGWPDRARVLSGAGLAVLSMCCVQFGAALSQSATQTLGALHATAWRLVFAAALLSLWRRPALPRLPGGAWRVLLGLGLAMAGMLGSFFAAILTLPQGLAVAINLLGPLLLAWRTDKGPRRGWWPSLALAGILALARHGERWTADPAGLAWALLGAACWAAYIALLRRAGDLCRGNDGVALALPVAALLALPVCLAGGLPDAGALPRLAGLSLLMPVLPYLLELAALHRMSAASFGVLMSLEPAVAVLAGAALLGQTPGPLQLAGLAMVTAASLGALAES</sequence>
<dbReference type="AlphaFoldDB" id="A0A1D9LM99"/>
<proteinExistence type="predicted"/>
<name>A0A1D9LM99_9NEIS</name>